<evidence type="ECO:0000259" key="1">
    <source>
        <dbReference type="Pfam" id="PF01471"/>
    </source>
</evidence>
<name>A0A917TMV4_9ACTN</name>
<dbReference type="InterPro" id="IPR036365">
    <property type="entry name" value="PGBD-like_sf"/>
</dbReference>
<gene>
    <name evidence="2" type="ORF">GCM10007977_033450</name>
</gene>
<reference evidence="2" key="1">
    <citation type="journal article" date="2014" name="Int. J. Syst. Evol. Microbiol.">
        <title>Complete genome sequence of Corynebacterium casei LMG S-19264T (=DSM 44701T), isolated from a smear-ripened cheese.</title>
        <authorList>
            <consortium name="US DOE Joint Genome Institute (JGI-PGF)"/>
            <person name="Walter F."/>
            <person name="Albersmeier A."/>
            <person name="Kalinowski J."/>
            <person name="Ruckert C."/>
        </authorList>
    </citation>
    <scope>NUCLEOTIDE SEQUENCE</scope>
    <source>
        <strain evidence="2">JCM 19831</strain>
    </source>
</reference>
<dbReference type="InterPro" id="IPR002477">
    <property type="entry name" value="Peptidoglycan-bd-like"/>
</dbReference>
<reference evidence="2" key="2">
    <citation type="submission" date="2020-09" db="EMBL/GenBank/DDBJ databases">
        <authorList>
            <person name="Sun Q."/>
            <person name="Ohkuma M."/>
        </authorList>
    </citation>
    <scope>NUCLEOTIDE SEQUENCE</scope>
    <source>
        <strain evidence="2">JCM 19831</strain>
    </source>
</reference>
<dbReference type="EMBL" id="BMPI01000014">
    <property type="protein sequence ID" value="GGM29479.1"/>
    <property type="molecule type" value="Genomic_DNA"/>
</dbReference>
<feature type="domain" description="Peptidoglycan binding-like" evidence="1">
    <location>
        <begin position="29"/>
        <end position="79"/>
    </location>
</feature>
<dbReference type="Gene3D" id="1.10.101.10">
    <property type="entry name" value="PGBD-like superfamily/PGBD"/>
    <property type="match status" value="1"/>
</dbReference>
<dbReference type="Proteomes" id="UP000642070">
    <property type="component" value="Unassembled WGS sequence"/>
</dbReference>
<keyword evidence="3" id="KW-1185">Reference proteome</keyword>
<evidence type="ECO:0000313" key="2">
    <source>
        <dbReference type="EMBL" id="GGM29479.1"/>
    </source>
</evidence>
<dbReference type="AlphaFoldDB" id="A0A917TMV4"/>
<organism evidence="2 3">
    <name type="scientific">Dactylosporangium sucinum</name>
    <dbReference type="NCBI Taxonomy" id="1424081"/>
    <lineage>
        <taxon>Bacteria</taxon>
        <taxon>Bacillati</taxon>
        <taxon>Actinomycetota</taxon>
        <taxon>Actinomycetes</taxon>
        <taxon>Micromonosporales</taxon>
        <taxon>Micromonosporaceae</taxon>
        <taxon>Dactylosporangium</taxon>
    </lineage>
</organism>
<proteinExistence type="predicted"/>
<dbReference type="InterPro" id="IPR036366">
    <property type="entry name" value="PGBDSf"/>
</dbReference>
<comment type="caution">
    <text evidence="2">The sequence shown here is derived from an EMBL/GenBank/DDBJ whole genome shotgun (WGS) entry which is preliminary data.</text>
</comment>
<evidence type="ECO:0000313" key="3">
    <source>
        <dbReference type="Proteomes" id="UP000642070"/>
    </source>
</evidence>
<dbReference type="Pfam" id="PF01471">
    <property type="entry name" value="PG_binding_1"/>
    <property type="match status" value="1"/>
</dbReference>
<dbReference type="RefSeq" id="WP_190250752.1">
    <property type="nucleotide sequence ID" value="NZ_BMPI01000014.1"/>
</dbReference>
<dbReference type="SUPFAM" id="SSF47090">
    <property type="entry name" value="PGBD-like"/>
    <property type="match status" value="1"/>
</dbReference>
<accession>A0A917TMV4</accession>
<protein>
    <recommendedName>
        <fullName evidence="1">Peptidoglycan binding-like domain-containing protein</fullName>
    </recommendedName>
</protein>
<sequence>MTVHRIFRVVGAALAGAVNATDEAVPPADPREVRALLAEVGLLRPGAFDAQVSQALRRFQARAGLPVDGVAGPRTVHALTRYAREARHLRSLGVAA</sequence>